<dbReference type="Gramene" id="OMO85856">
    <property type="protein sequence ID" value="OMO85856"/>
    <property type="gene ID" value="CCACVL1_09963"/>
</dbReference>
<keyword evidence="2" id="KW-1185">Reference proteome</keyword>
<comment type="caution">
    <text evidence="1">The sequence shown here is derived from an EMBL/GenBank/DDBJ whole genome shotgun (WGS) entry which is preliminary data.</text>
</comment>
<reference evidence="1 2" key="1">
    <citation type="submission" date="2013-09" db="EMBL/GenBank/DDBJ databases">
        <title>Corchorus capsularis genome sequencing.</title>
        <authorList>
            <person name="Alam M."/>
            <person name="Haque M.S."/>
            <person name="Islam M.S."/>
            <person name="Emdad E.M."/>
            <person name="Islam M.M."/>
            <person name="Ahmed B."/>
            <person name="Halim A."/>
            <person name="Hossen Q.M.M."/>
            <person name="Hossain M.Z."/>
            <person name="Ahmed R."/>
            <person name="Khan M.M."/>
            <person name="Islam R."/>
            <person name="Rashid M.M."/>
            <person name="Khan S.A."/>
            <person name="Rahman M.S."/>
            <person name="Alam M."/>
        </authorList>
    </citation>
    <scope>NUCLEOTIDE SEQUENCE [LARGE SCALE GENOMIC DNA]</scope>
    <source>
        <strain evidence="2">cv. CVL-1</strain>
        <tissue evidence="1">Whole seedling</tissue>
    </source>
</reference>
<proteinExistence type="predicted"/>
<organism evidence="1 2">
    <name type="scientific">Corchorus capsularis</name>
    <name type="common">Jute</name>
    <dbReference type="NCBI Taxonomy" id="210143"/>
    <lineage>
        <taxon>Eukaryota</taxon>
        <taxon>Viridiplantae</taxon>
        <taxon>Streptophyta</taxon>
        <taxon>Embryophyta</taxon>
        <taxon>Tracheophyta</taxon>
        <taxon>Spermatophyta</taxon>
        <taxon>Magnoliopsida</taxon>
        <taxon>eudicotyledons</taxon>
        <taxon>Gunneridae</taxon>
        <taxon>Pentapetalae</taxon>
        <taxon>rosids</taxon>
        <taxon>malvids</taxon>
        <taxon>Malvales</taxon>
        <taxon>Malvaceae</taxon>
        <taxon>Grewioideae</taxon>
        <taxon>Apeibeae</taxon>
        <taxon>Corchorus</taxon>
    </lineage>
</organism>
<dbReference type="EMBL" id="AWWV01009546">
    <property type="protein sequence ID" value="OMO85856.1"/>
    <property type="molecule type" value="Genomic_DNA"/>
</dbReference>
<gene>
    <name evidence="1" type="ORF">CCACVL1_09963</name>
</gene>
<sequence length="131" mass="14424">MDRFSTVSLITGVICAAPNYDKWTRKKMKQPVAIAQLSPRATLPWAPQLTSEPIISLYVDPTSLNVMSPSPPFTRVRSTDTPHARIFICVSAASETALRKLWGVCGRFGVSALGDCHTFGRKRVSSTPQKF</sequence>
<dbReference type="OrthoDB" id="10582911at2759"/>
<evidence type="ECO:0000313" key="1">
    <source>
        <dbReference type="EMBL" id="OMO85856.1"/>
    </source>
</evidence>
<dbReference type="AlphaFoldDB" id="A0A1R3ITF9"/>
<evidence type="ECO:0000313" key="2">
    <source>
        <dbReference type="Proteomes" id="UP000188268"/>
    </source>
</evidence>
<name>A0A1R3ITF9_COCAP</name>
<protein>
    <submittedName>
        <fullName evidence="1">Uncharacterized protein</fullName>
    </submittedName>
</protein>
<dbReference type="Proteomes" id="UP000188268">
    <property type="component" value="Unassembled WGS sequence"/>
</dbReference>
<accession>A0A1R3ITF9</accession>